<feature type="region of interest" description="Disordered" evidence="1">
    <location>
        <begin position="1149"/>
        <end position="1187"/>
    </location>
</feature>
<dbReference type="SUPFAM" id="SSF48371">
    <property type="entry name" value="ARM repeat"/>
    <property type="match status" value="1"/>
</dbReference>
<feature type="compositionally biased region" description="Basic and acidic residues" evidence="1">
    <location>
        <begin position="3070"/>
        <end position="3080"/>
    </location>
</feature>
<evidence type="ECO:0000313" key="3">
    <source>
        <dbReference type="EMBL" id="SBO25799.1"/>
    </source>
</evidence>
<dbReference type="InterPro" id="IPR016024">
    <property type="entry name" value="ARM-type_fold"/>
</dbReference>
<sequence>MKKSLKNIKLKLRNKKRKGNFVSFYDRIKEINEKEKLQACGVLGDAKYDAGLTSQWISNESKDAEDLRRTNFYAALQVYPQNCFNSDFKKCCRELQPYAKNLMLILLNKDKIFGTIFKYIENSKIQNDENYFYKLLVILIKDLKEESKKYIDHILKILYDKINFNNLDLLEEIFNTYTNIFRIMNKKIISNVDKYIKISLPLLQHRNSIIKIFIADSFSYLLRKLSLHDLIECFQKLFSFCNCVKRNKVRDYCDTLSLLMLEALKVDKNKLSKKTLPFLKFIIYSLFLKESYYCEDTESHYEPIEDTHLMHFLKNAVATFLIDIYNFTKNGKFEFVEIFLTFILRNYSILFRRYYTDLLVQSEKSTDALHLVISQGRPNGGVSSIFPSLGNAEGNSSEVIATGCDLQDEDDGGVEVSLPRLTPDGAPKKSLELGNTISKNKNDQFSDNHPHLHNNQAQPSETQRKAFFAKEIFHSCTNFFLKKILNIWIEKNSEQKSIIVQTALRELSKYAHDVHTHKLNCVSFFYIWNIYDHMFFLLNRDVISNESIKNIFTSLINVFMSMVTAEHWNTFHEYDPLRDSLFRYFILNVDEVLRRKNRSMEDSYLNDILKYIFINISRDVQKIDIFMCVEECHMVDGLKAGTDPKHLSEEKNMSKKKGPYNVSDEGANLTLGKIFLLFDILKYTTGIENSALEECKKMHKKKRKNGDLCTDEQTDYCRPTSERGIFQHGTDNMCRNSVNQEDSTTQMQTELHNLFSIIFERVTNILVILKRINECSNVNNSTDMKNEEEVLNEPEGNVQKVVQFLFAYVSLLTEICRTDGAILLLWEKCSSNKKEEDNFFTIFRELCNRVEKLKSRHFLGKTLHKENSSPDINFYLNSIILNANVMMTRLAKEMNEQKEVIQNILPSNNKFLFDCLRKWDRDDVYGVEYLKKIKIILTNMNEMNFFARKTDDLYAYLKILKKLFLWYDKGNRKEFLEIIKFLVGICIELKREKESYYTTNEDNITSGGNSKHTYYAKLLPLFDCLIYLENEEYLATYEKIYESKIIDVVNYLIFFKSSNISSDYLLKVATKICIVELVYLLSASLVSIPKAITLHVRNFLRSYSIDKQVDDEGGYQHQLEYYFFVLNRIFKMGKNELLSVEADIDTKNALDGDSASDNCEEENNGDENANSSLEEVDGGGDHSGSDNRYHCANPLRDLIWRNIEECQINMQQYVRTQRNNVSPTLPGRKYVNAENAFKIAFATINMVILSQVNSLNKTYRAKVLDMYVWIMNYINNNFRLFVQELKYYSLLNVVFDIVGSLNELCHGHGGTSQSVTSTQAQFDKITSAVKIFVNKFAHSMHVLSIPNTIKFLHILCSYNEKLNNYKNDIEEVLQEKNVNITKLLLNIKEEDSSGIIPILIKIIFCILKNKMKKGNKKLKRNMIFYLSNISCDNYCHILISVLYPLLNVYERSIDYRNLLRYGDKEKALVSFFTNCRGNFAAHWKYQCDTRSVISTIGEAIAKASAKNEEGISLCYDDTFNHASWHFGNHIIEIKKDALFKNFHFNKSISLFIEILNIMKYKVDTYMEFFLHVFITIAHYINVYHLMKRKAKGRRIFLVVKKMESRGKCKSNEEAEATNMISSPDESEYKFHAKDHHHMLDHTIDHMFNNECDRAPHREHSLELSAKNSYLKNANKKCIENIQFIMLNYEITSAHLEKAKDFFAFLFRRNLKNIGKPNLFLKILFDVWSKNELYHGFYDNIIPNSLSVLINAVNNPIIVSRLSYSEWNGLTEKVFDVVLRLCGYDHLNEKEMNWRKGEAPVKEKELIRGRWKNRGIFTIVEKREGSDVSPSIGMKILKPLISDIIVCIRKTILRRYKQFLEEKERGMALRKKRKMDELKIISNKELYILIELSAVNKNQTYNLHVINIIITFVLINVKSLHSTNSDHVQKLKLILVALKRLLINISRGESENSRCRGKKKTNYNLSCYHEATRNATHKCPNLSHTNNVQDKRSARKRSVFASCMHSYHHAHKLYVCYKLKTMVYEIVQRCYDVTCRVLAGDLLIMIGCIFLKIRNINRYLEKFKKNMDAFLKKTNELNYNSKVVLRQIMKIPLKNDQGIRQNYYYTFLQIAQIFCGLNICNDKISQHEYDADVQFLIFLDLCNVKMSTAMRGYALRGEEYPMGNLNRGEVNETKKKRTTSKKKTEKRKTPGKFNFNQLFSNSNKLFHEILVRHSSFLIFNEGTNDMVRDKSVQFVLFIPQFLKWLLQTYERSDENVDHLSIARDVNICVHFLVNIIIPKALNALKKNVNDFTKIALQIIFTTVKLVSPHMDALKRLNVESFLREVKNSLVKNYVLNADTDSLFCFRAVKAKKNEEKNPFEEEKTTNFKMLERLLFHDLHHNLAETFHESKSHQKGGKDEENNKRSSIIQNIIDLKSENNSKGVEKLIVITPLLCYYTISKIVIPLALNYILQRSSKKETYNKTLSTNSIKLLGTCTERVGIKVVYNLLELLLLELKKNSFNKVYIEKAISHIVRTYDFREFGGIEFEQNWARPGRAASNKFRKEDEVSHTEKQSEGIEVGEVKEVEAAVEEQPVETEPTGKGSPNPLCYKFIRRILPQLKQLMFNKFATNDKKKQKSYINDQVVDYKNKEAVAKADIIISFLVILNKMNYNFEKELHKIIYRLCFCLSSKNNNVRSESKKAMCFISMYLGLSYFDLIIKQMSDYLTKGYHVPIFLCTVNSILESVLKKKEKFLDKNYLTIGLNVLNDGNIKRSKRKGSERFKESTATAQDAFCTNIFNMIKLEIINEIDKNTEDVNKKHIKRKTKESKKTYGKNIIKLLTNIVPEKCIENNILIFLESLFSGESFENNEVDKNFIFKKKYIFIVSSYFNNFVKGIEENKRLSPHFVLNIIYKLLTKSVYFFRGDDYQNLQSVMQNSSILLFKYNLPDQTVQTFGNFKKAIQFYVPHERMEEKYLGLNYQNKCVHYPSKGNKNMHIIQGSFQEKSIYDAIGKTKKFDFQVLAQVLARYALKLLAYVVKRSSELFTEERRLTSNPDGLITDANHNIDTVITGDRYPDRAIRETTNCYSASTTVDDKSRGENENSQKGQFTSVANGKGNATESVVTSVRNKTCNKEINYNNWGAFSSFLEFIGVIEPLLVYFFCYGKEEVFVLSSKCIKIIKKKKFSDFKKFGKLIILSSVDILKNIPNYYSKEFDKLILSCIDTLTYLIRGNNKNDIISWLNSDLSSRGKPNDNVDESTNDDTVLKKKRKLENATNRRNPHDPIANTAKLKKHRKLNYLLDEKVLSMYYPTMEGGEHSQEDEEGEESTNTLRYCLINQISMLLESKNHVWELLILFKNCMLREDINNIIKKGSIILKMNSCIDQIFTIMIEESHNMKLSFLCGQIYVDFLMRFPISKKEKKKKVFQILNNLNDQNDDSRIATLNALYVFLNRANAKLLKDEFYYVTFASIIVHFTNETNYKCKKMYIFLTTLLFQQVNDLIYVFNSYKMLKRNLFFCEKASFTYTYLYLLPLFSSIFSERIDSYGHMVQGDDKLQQDERSAISKEDQKGRRDKILHLTFRGNDIPTENDRNGESSACGQDALSVGNSLEENTTNKEHNTIRNYFIKELLRSTKKYNTKNSPNARNSVVFPPHSDVILFMKNQLEDLFLSVMFYLIDRTCPDVKAFMKEDKLSLQVITSVQSIAHFSSNYEIYAQMNKDLVYLFYKALEQIFTHMDIDLIENLVQEKHAHKMYKRYFLKEDTTEHANGGCTTDGAEEVPNATHHEDTIHGKLILYFLYFWNLIIQNGLFNKNPYVQIISLKMMLNYISNKMTRPFFPLLLVKLYSSDKFIINLVLKKVLSLLLNSYFLEHFYIYHREISIFLSKICVLLVNFPWITNGFDDQNGSKEVACERYSVENCDQVKGTHNSPSGKNTEHSHVTGALNGLAQDISTKESQMDSHFSGASDVEGDEEFKKVKIILQNEQDKNTSYDSVGTLMIPNLKINKEMLSYSKFFLVIITLSRAINIHLINKKKSFVRILAILNTYRNIIQDFPPELWSLQNEIINIVLPSLYKVASIFKKKYFVEDEKIFEEVNTYNKLLYLSSYAWDIISLLEEKLQNDRGTFNKAFIQARQRINRIRFIKRKKKNLLALKNPKLFTLNKLKRREKKRMEKKKMKINL</sequence>
<evidence type="ECO:0000256" key="1">
    <source>
        <dbReference type="SAM" id="MobiDB-lite"/>
    </source>
</evidence>
<feature type="region of interest" description="Disordered" evidence="1">
    <location>
        <begin position="3068"/>
        <end position="3088"/>
    </location>
</feature>
<feature type="region of interest" description="Disordered" evidence="1">
    <location>
        <begin position="439"/>
        <end position="460"/>
    </location>
</feature>
<dbReference type="GO" id="GO:0032040">
    <property type="term" value="C:small-subunit processome"/>
    <property type="evidence" value="ECO:0007669"/>
    <property type="project" value="TreeGrafter"/>
</dbReference>
<dbReference type="InterPro" id="IPR046523">
    <property type="entry name" value="UTP20_dom"/>
</dbReference>
<dbReference type="EMBL" id="CWHR02000018">
    <property type="protein sequence ID" value="SBO28592.1"/>
    <property type="molecule type" value="Genomic_DNA"/>
</dbReference>
<dbReference type="PANTHER" id="PTHR17695">
    <property type="entry name" value="SMALL SUBUNIT PROCESSOME COMPONENT 20 HOMOLOG"/>
    <property type="match status" value="1"/>
</dbReference>
<gene>
    <name evidence="3" type="ORF">PKNA1_C2_1308000</name>
    <name evidence="4" type="ORF">PKNA1_H1_1308000</name>
</gene>
<feature type="compositionally biased region" description="Basic and acidic residues" evidence="1">
    <location>
        <begin position="440"/>
        <end position="450"/>
    </location>
</feature>
<protein>
    <recommendedName>
        <fullName evidence="2">U3 small nucleolar RNA-associated protein 20 domain-containing protein</fullName>
    </recommendedName>
</protein>
<organism evidence="3 5">
    <name type="scientific">Plasmodium knowlesi (strain H)</name>
    <dbReference type="NCBI Taxonomy" id="5851"/>
    <lineage>
        <taxon>Eukaryota</taxon>
        <taxon>Sar</taxon>
        <taxon>Alveolata</taxon>
        <taxon>Apicomplexa</taxon>
        <taxon>Aconoidasida</taxon>
        <taxon>Haemosporida</taxon>
        <taxon>Plasmodiidae</taxon>
        <taxon>Plasmodium</taxon>
        <taxon>Plasmodium (Plasmodium)</taxon>
    </lineage>
</organism>
<evidence type="ECO:0000259" key="2">
    <source>
        <dbReference type="Pfam" id="PF20416"/>
    </source>
</evidence>
<accession>A0A1A7VUM0</accession>
<reference evidence="5 6" key="1">
    <citation type="submission" date="2016-05" db="EMBL/GenBank/DDBJ databases">
        <authorList>
            <person name="Sharaf H."/>
        </authorList>
    </citation>
    <scope>NUCLEOTIDE SEQUENCE [LARGE SCALE GENOMIC DNA]</scope>
    <source>
        <strain evidence="5 6">H</strain>
    </source>
</reference>
<feature type="region of interest" description="Disordered" evidence="1">
    <location>
        <begin position="3224"/>
        <end position="3261"/>
    </location>
</feature>
<dbReference type="OrthoDB" id="360653at2759"/>
<dbReference type="PANTHER" id="PTHR17695:SF11">
    <property type="entry name" value="SMALL SUBUNIT PROCESSOME COMPONENT 20 HOMOLOG"/>
    <property type="match status" value="1"/>
</dbReference>
<dbReference type="EMBL" id="CWHQ02000016">
    <property type="protein sequence ID" value="SBO25799.1"/>
    <property type="molecule type" value="Genomic_DNA"/>
</dbReference>
<feature type="compositionally biased region" description="Basic residues" evidence="1">
    <location>
        <begin position="2173"/>
        <end position="2187"/>
    </location>
</feature>
<feature type="compositionally biased region" description="Polar residues" evidence="1">
    <location>
        <begin position="451"/>
        <end position="460"/>
    </location>
</feature>
<reference evidence="3" key="2">
    <citation type="submission" date="2016-05" db="EMBL/GenBank/DDBJ databases">
        <authorList>
            <person name="Lavstsen T."/>
            <person name="Jespersen J.S."/>
        </authorList>
    </citation>
    <scope>NUCLEOTIDE SEQUENCE [LARGE SCALE GENOMIC DNA]</scope>
</reference>
<dbReference type="Proteomes" id="UP000182142">
    <property type="component" value="Unassembled WGS sequence"/>
</dbReference>
<evidence type="ECO:0000313" key="5">
    <source>
        <dbReference type="Proteomes" id="UP000182128"/>
    </source>
</evidence>
<dbReference type="Pfam" id="PF20416">
    <property type="entry name" value="UTP20"/>
    <property type="match status" value="1"/>
</dbReference>
<feature type="region of interest" description="Disordered" evidence="1">
    <location>
        <begin position="2164"/>
        <end position="2187"/>
    </location>
</feature>
<dbReference type="InterPro" id="IPR052575">
    <property type="entry name" value="SSU_processome_comp_20"/>
</dbReference>
<feature type="domain" description="U3 small nucleolar RNA-associated protein 20" evidence="2">
    <location>
        <begin position="2627"/>
        <end position="2892"/>
    </location>
</feature>
<dbReference type="VEuPathDB" id="PlasmoDB:PKNH_1308000"/>
<dbReference type="GO" id="GO:0030686">
    <property type="term" value="C:90S preribosome"/>
    <property type="evidence" value="ECO:0007669"/>
    <property type="project" value="TreeGrafter"/>
</dbReference>
<name>A0A1A7VUM0_PLAKH</name>
<proteinExistence type="predicted"/>
<evidence type="ECO:0000313" key="6">
    <source>
        <dbReference type="Proteomes" id="UP000182142"/>
    </source>
</evidence>
<evidence type="ECO:0000313" key="4">
    <source>
        <dbReference type="EMBL" id="SBO28592.1"/>
    </source>
</evidence>
<dbReference type="Proteomes" id="UP000182128">
    <property type="component" value="Unassembled WGS sequence"/>
</dbReference>